<dbReference type="RefSeq" id="WP_090733593.1">
    <property type="nucleotide sequence ID" value="NZ_FNYQ01000064.1"/>
</dbReference>
<dbReference type="EMBL" id="FNYQ01000064">
    <property type="protein sequence ID" value="SEJ23870.1"/>
    <property type="molecule type" value="Genomic_DNA"/>
</dbReference>
<organism evidence="1 2">
    <name type="scientific">Azotobacter beijerinckii</name>
    <dbReference type="NCBI Taxonomy" id="170623"/>
    <lineage>
        <taxon>Bacteria</taxon>
        <taxon>Pseudomonadati</taxon>
        <taxon>Pseudomonadota</taxon>
        <taxon>Gammaproteobacteria</taxon>
        <taxon>Pseudomonadales</taxon>
        <taxon>Pseudomonadaceae</taxon>
        <taxon>Azotobacter</taxon>
    </lineage>
</organism>
<proteinExistence type="predicted"/>
<dbReference type="OrthoDB" id="5942530at2"/>
<sequence length="288" mass="32965">MSCSSFSLEFPKATQAQLAALMQNILDDDEIDLEAYCPTKPVPEFTAAELADCYRLAWQLLASGVSASSARRLVASITIRCSATPEQATSFKLIRARFKHMRFACTNCSEQHSYPEILHSTTRLMGDFQDAFKHGRRIRTLKLGIKLWYRLQTGFFEALRKNIADAQTSTIESFQRYLAAENQHLADATQEGAYLTARQFHDLRKIISRRTALNDTRRVLYPSPELDALSFYLATINGLMGDMHDDLVLKRIRNELDYDKQLFKLPDEIASRIRTFVMTQRNPHKLCV</sequence>
<gene>
    <name evidence="1" type="ORF">SAMN04244572_03238</name>
</gene>
<protein>
    <recommendedName>
        <fullName evidence="3">CHAD domain-containing protein</fullName>
    </recommendedName>
</protein>
<evidence type="ECO:0000313" key="2">
    <source>
        <dbReference type="Proteomes" id="UP000199250"/>
    </source>
</evidence>
<reference evidence="1 2" key="1">
    <citation type="submission" date="2016-10" db="EMBL/GenBank/DDBJ databases">
        <authorList>
            <person name="de Groot N.N."/>
        </authorList>
    </citation>
    <scope>NUCLEOTIDE SEQUENCE [LARGE SCALE GENOMIC DNA]</scope>
    <source>
        <strain evidence="1 2">DSM 373</strain>
    </source>
</reference>
<dbReference type="Proteomes" id="UP000199250">
    <property type="component" value="Unassembled WGS sequence"/>
</dbReference>
<evidence type="ECO:0000313" key="1">
    <source>
        <dbReference type="EMBL" id="SEJ23870.1"/>
    </source>
</evidence>
<dbReference type="AlphaFoldDB" id="A0A1H6XG83"/>
<evidence type="ECO:0008006" key="3">
    <source>
        <dbReference type="Google" id="ProtNLM"/>
    </source>
</evidence>
<accession>A0A1H6XG83</accession>
<name>A0A1H6XG83_9GAMM</name>